<protein>
    <recommendedName>
        <fullName evidence="9">Type IV secretion protein DotG</fullName>
    </recommendedName>
</protein>
<comment type="subcellular location">
    <subcellularLocation>
        <location evidence="1">Membrane</location>
        <topology evidence="1">Single-pass membrane protein</topology>
    </subcellularLocation>
</comment>
<evidence type="ECO:0000256" key="4">
    <source>
        <dbReference type="ARBA" id="ARBA00022989"/>
    </source>
</evidence>
<proteinExistence type="inferred from homology"/>
<evidence type="ECO:0000313" key="8">
    <source>
        <dbReference type="Proteomes" id="UP000183924"/>
    </source>
</evidence>
<gene>
    <name evidence="7" type="ORF">A1D18_03135</name>
</gene>
<dbReference type="STRING" id="1225476.A1D18_03135"/>
<dbReference type="GO" id="GO:0016020">
    <property type="term" value="C:membrane"/>
    <property type="evidence" value="ECO:0007669"/>
    <property type="project" value="UniProtKB-SubCell"/>
</dbReference>
<dbReference type="AlphaFoldDB" id="A0A1J8NIC9"/>
<dbReference type="Gene3D" id="2.40.128.260">
    <property type="entry name" value="Type IV secretion system, VirB10/TraB/TrbI"/>
    <property type="match status" value="1"/>
</dbReference>
<feature type="transmembrane region" description="Helical" evidence="6">
    <location>
        <begin position="20"/>
        <end position="39"/>
    </location>
</feature>
<dbReference type="InterPro" id="IPR048910">
    <property type="entry name" value="Bflower_2"/>
</dbReference>
<organism evidence="7 8">
    <name type="scientific">Candidatus Rickettsiella isopodorum</name>
    <dbReference type="NCBI Taxonomy" id="1225476"/>
    <lineage>
        <taxon>Bacteria</taxon>
        <taxon>Pseudomonadati</taxon>
        <taxon>Pseudomonadota</taxon>
        <taxon>Gammaproteobacteria</taxon>
        <taxon>Legionellales</taxon>
        <taxon>Coxiellaceae</taxon>
        <taxon>Rickettsiella</taxon>
    </lineage>
</organism>
<dbReference type="InterPro" id="IPR042217">
    <property type="entry name" value="T4SS_VirB10/TrbI"/>
</dbReference>
<evidence type="ECO:0000256" key="6">
    <source>
        <dbReference type="SAM" id="Phobius"/>
    </source>
</evidence>
<dbReference type="InterPro" id="IPR005498">
    <property type="entry name" value="T4SS_VirB10/TraB/TrbI"/>
</dbReference>
<dbReference type="CDD" id="cd16431">
    <property type="entry name" value="IcmE"/>
    <property type="match status" value="1"/>
</dbReference>
<accession>A0A1J8NIC9</accession>
<keyword evidence="8" id="KW-1185">Reference proteome</keyword>
<evidence type="ECO:0008006" key="9">
    <source>
        <dbReference type="Google" id="ProtNLM"/>
    </source>
</evidence>
<evidence type="ECO:0000313" key="7">
    <source>
        <dbReference type="EMBL" id="OIZ95105.1"/>
    </source>
</evidence>
<dbReference type="Pfam" id="PF21785">
    <property type="entry name" value="Bflower_2"/>
    <property type="match status" value="1"/>
</dbReference>
<keyword evidence="5 6" id="KW-0472">Membrane</keyword>
<keyword evidence="4 6" id="KW-1133">Transmembrane helix</keyword>
<keyword evidence="3 6" id="KW-0812">Transmembrane</keyword>
<dbReference type="EMBL" id="LUKY01000032">
    <property type="protein sequence ID" value="OIZ95105.1"/>
    <property type="molecule type" value="Genomic_DNA"/>
</dbReference>
<dbReference type="InterPro" id="IPR049855">
    <property type="entry name" value="DotG/IcmE-like_C"/>
</dbReference>
<sequence length="770" mass="80604">MKLQLQNIANLFKNIRTRSIILVTACILVFGFLYGFMHFTNKKTSVEDTSIQLKGSPNIESVPGGLKQSPPADYQRLQAQQNLEQAAIAEKTGASSIPTLLDSNQFNQNGGLPCPMVSSPCEACAKYMACAGIQSTAASLSLQPSQLKSGTLIYNAQGKVIGHLGMDGKVRDRNGQIIGQVGPDGLVRSEDGTVIGSAAVPAMGDPIYDLAGRLIGTVDRDGKVRDAKGRVIGIVGPDGIVRNLKGAVIGKVVVPKASIVIPAYGKKGHLIGTVDADGKLRDANGHIIGEVDADGTVRNSEGDIIGKTGVNMIGAPVYDSEGHLLGTLGADGKLRDAAGNVMGEVDANGIVRNSAGKIIGHAYLKGTHEKRHAIPGTPVYNHQGKLIGTLDSDAEVRNTQGKVIGKLDSDGLVRGLHDEIIGKLGATAPGTPVYDSQGHLVGSVGNDGLLRDVQGKALGKLGAGGVVRDAQSNPIGSITPPHRNTASVTNNNETATHAAVSLLSDTASNPNPELRSILDRQAQQISAQKADQLQQQMQTSMSTQASQLFAAWTSPNQQYVAGMPELNRLGNGLTGTLSGEANTKAPAVKAGTIMYAVLLTAVNSDEPGPVLAEIVQGKFKGARLMGALSNQGQKVLLSFNTLTLPKLSESVPISTVAIDENTARTALSSDTNNHYWLRYGTLFASAFLQGYGQSFLDYGNTYAGAVVINPTNQPINLSPRERAFVGLGQVGQQYASALRSLFNTPPTVKVFSGTPVGILFLSDLPALPTS</sequence>
<comment type="caution">
    <text evidence="7">The sequence shown here is derived from an EMBL/GenBank/DDBJ whole genome shotgun (WGS) entry which is preliminary data.</text>
</comment>
<dbReference type="OrthoDB" id="5620516at2"/>
<evidence type="ECO:0000256" key="3">
    <source>
        <dbReference type="ARBA" id="ARBA00022692"/>
    </source>
</evidence>
<dbReference type="RefSeq" id="WP_071662367.1">
    <property type="nucleotide sequence ID" value="NZ_LUKY01000032.1"/>
</dbReference>
<name>A0A1J8NIC9_9COXI</name>
<reference evidence="7 8" key="1">
    <citation type="submission" date="2016-03" db="EMBL/GenBank/DDBJ databases">
        <title>Comparative genomics of Rickettsiella.</title>
        <authorList>
            <person name="Chandler C."/>
            <person name="Wang Y."/>
        </authorList>
    </citation>
    <scope>NUCLEOTIDE SEQUENCE [LARGE SCALE GENOMIC DNA]</scope>
    <source>
        <strain evidence="7 8">RCFS May 2013</strain>
    </source>
</reference>
<evidence type="ECO:0000256" key="2">
    <source>
        <dbReference type="ARBA" id="ARBA00010265"/>
    </source>
</evidence>
<comment type="similarity">
    <text evidence="2">Belongs to the TrbI/VirB10 family.</text>
</comment>
<evidence type="ECO:0000256" key="1">
    <source>
        <dbReference type="ARBA" id="ARBA00004167"/>
    </source>
</evidence>
<dbReference type="Proteomes" id="UP000183924">
    <property type="component" value="Unassembled WGS sequence"/>
</dbReference>
<evidence type="ECO:0000256" key="5">
    <source>
        <dbReference type="ARBA" id="ARBA00023136"/>
    </source>
</evidence>
<dbReference type="Pfam" id="PF03743">
    <property type="entry name" value="TrbI"/>
    <property type="match status" value="1"/>
</dbReference>